<feature type="binding site" evidence="13">
    <location>
        <begin position="145"/>
        <end position="148"/>
    </location>
    <ligand>
        <name>ITP</name>
        <dbReference type="ChEBI" id="CHEBI:61402"/>
    </ligand>
</feature>
<dbReference type="GO" id="GO:0046872">
    <property type="term" value="F:metal ion binding"/>
    <property type="evidence" value="ECO:0007669"/>
    <property type="project" value="UniProtKB-KW"/>
</dbReference>
<dbReference type="PANTHER" id="PTHR11067:SF9">
    <property type="entry name" value="INOSINE TRIPHOSPHATE PYROPHOSPHATASE"/>
    <property type="match status" value="1"/>
</dbReference>
<dbReference type="GO" id="GO:0009117">
    <property type="term" value="P:nucleotide metabolic process"/>
    <property type="evidence" value="ECO:0007669"/>
    <property type="project" value="UniProtKB-KW"/>
</dbReference>
<dbReference type="PANTHER" id="PTHR11067">
    <property type="entry name" value="INOSINE TRIPHOSPHATE PYROPHOSPHATASE/HAM1 PROTEIN"/>
    <property type="match status" value="1"/>
</dbReference>
<feature type="binding site" evidence="13">
    <location>
        <position position="51"/>
    </location>
    <ligand>
        <name>ITP</name>
        <dbReference type="ChEBI" id="CHEBI:61402"/>
    </ligand>
</feature>
<reference evidence="15" key="1">
    <citation type="submission" date="2018-11" db="EMBL/GenBank/DDBJ databases">
        <authorList>
            <consortium name="Pathogen Informatics"/>
        </authorList>
    </citation>
    <scope>NUCLEOTIDE SEQUENCE</scope>
</reference>
<feature type="binding site" evidence="13">
    <location>
        <begin position="173"/>
        <end position="174"/>
    </location>
    <ligand>
        <name>ITP</name>
        <dbReference type="ChEBI" id="CHEBI:61402"/>
    </ligand>
</feature>
<dbReference type="InterPro" id="IPR029001">
    <property type="entry name" value="ITPase-like_fam"/>
</dbReference>
<dbReference type="NCBIfam" id="TIGR00042">
    <property type="entry name" value="RdgB/HAM1 family non-canonical purine NTP pyrophosphatase"/>
    <property type="match status" value="1"/>
</dbReference>
<comment type="function">
    <text evidence="9">Pyrophosphatase that hydrolyzes the non-canonical purine nucleotides inosine triphosphate (ITP), deoxyinosine triphosphate (dITP) as well as 2'-deoxy-N-6-hydroxylaminopurine triphosphate (dHAPTP) and xanthosine 5'-triphosphate (XTP) to their respective monophosphate derivatives. The enzyme does not distinguish between the deoxy- and ribose forms. Probably excludes non-canonical purines from RNA and DNA precursor pools, thus preventing their incorporation into RNA and DNA and avoiding chromosomal lesions.</text>
</comment>
<sequence length="189" mass="20618">MCSTILFVSGNKNKLSEIIEILGDKYSSLLSFSDIDLPELQGTVNEVSIKKCEEAANRLNSSVLVEDTSLCFDALNGMPGPYIKWFLKALGPDGSLPKLITGFGENNSAEAICTFAYSAGPGCPVKLFQGVTKGRIVSPRGPRTFGWDPCFQPDEYDQTYAEMSACTKNAISHRSRAISQLKKFLDSLD</sequence>
<evidence type="ECO:0000256" key="6">
    <source>
        <dbReference type="ARBA" id="ARBA00022801"/>
    </source>
</evidence>
<dbReference type="GO" id="GO:0035870">
    <property type="term" value="F:dITP diphosphatase activity"/>
    <property type="evidence" value="ECO:0007669"/>
    <property type="project" value="UniProtKB-UniRule"/>
</dbReference>
<comment type="cofactor">
    <cofactor evidence="13">
        <name>Mg(2+)</name>
        <dbReference type="ChEBI" id="CHEBI:18420"/>
    </cofactor>
    <cofactor evidence="13">
        <name>Mn(2+)</name>
        <dbReference type="ChEBI" id="CHEBI:29035"/>
    </cofactor>
    <text evidence="13">Binds 1 divalent metal cation per subunit; can use either Mg(2+) or Mn(2+).</text>
</comment>
<comment type="catalytic activity">
    <reaction evidence="10">
        <text>ITP + H2O = IMP + diphosphate + H(+)</text>
        <dbReference type="Rhea" id="RHEA:29399"/>
        <dbReference type="ChEBI" id="CHEBI:15377"/>
        <dbReference type="ChEBI" id="CHEBI:15378"/>
        <dbReference type="ChEBI" id="CHEBI:33019"/>
        <dbReference type="ChEBI" id="CHEBI:58053"/>
        <dbReference type="ChEBI" id="CHEBI:61402"/>
        <dbReference type="EC" id="3.6.1.66"/>
    </reaction>
    <physiologicalReaction direction="left-to-right" evidence="10">
        <dbReference type="Rhea" id="RHEA:29400"/>
    </physiologicalReaction>
</comment>
<comment type="function">
    <text evidence="13">Pyrophosphatase that hydrolyzes non-canonical purine nucleotides such as inosine triphosphate (ITP), deoxyinosine triphosphate (dITP) or xanthosine 5'-triphosphate (XTP) to their respective monophosphate derivatives. The enzyme does not distinguish between the deoxy- and ribose forms. Probably excludes non-canonical purines from RNA and DNA precursor pools, thus preventing their incorporation into RNA and DNA and avoiding chromosomal lesions.</text>
</comment>
<dbReference type="GO" id="GO:0036220">
    <property type="term" value="F:ITP diphosphatase activity"/>
    <property type="evidence" value="ECO:0007669"/>
    <property type="project" value="UniProtKB-UniRule"/>
</dbReference>
<organism evidence="15 16">
    <name type="scientific">Protopolystoma xenopodis</name>
    <dbReference type="NCBI Taxonomy" id="117903"/>
    <lineage>
        <taxon>Eukaryota</taxon>
        <taxon>Metazoa</taxon>
        <taxon>Spiralia</taxon>
        <taxon>Lophotrochozoa</taxon>
        <taxon>Platyhelminthes</taxon>
        <taxon>Monogenea</taxon>
        <taxon>Polyopisthocotylea</taxon>
        <taxon>Polystomatidea</taxon>
        <taxon>Polystomatidae</taxon>
        <taxon>Protopolystoma</taxon>
    </lineage>
</organism>
<dbReference type="EMBL" id="CAAALY010001287">
    <property type="protein sequence ID" value="VEL07218.1"/>
    <property type="molecule type" value="Genomic_DNA"/>
</dbReference>
<keyword evidence="8 13" id="KW-0546">Nucleotide metabolism</keyword>
<dbReference type="InterPro" id="IPR002637">
    <property type="entry name" value="RdgB/HAM1"/>
</dbReference>
<evidence type="ECO:0000256" key="5">
    <source>
        <dbReference type="ARBA" id="ARBA00022741"/>
    </source>
</evidence>
<evidence type="ECO:0000256" key="10">
    <source>
        <dbReference type="ARBA" id="ARBA00093218"/>
    </source>
</evidence>
<evidence type="ECO:0000256" key="3">
    <source>
        <dbReference type="ARBA" id="ARBA00022490"/>
    </source>
</evidence>
<feature type="binding site" evidence="13">
    <location>
        <position position="67"/>
    </location>
    <ligand>
        <name>Mg(2+)</name>
        <dbReference type="ChEBI" id="CHEBI:18420"/>
    </ligand>
</feature>
<dbReference type="Proteomes" id="UP000784294">
    <property type="component" value="Unassembled WGS sequence"/>
</dbReference>
<comment type="similarity">
    <text evidence="2 13 14">Belongs to the HAM1 NTPase family.</text>
</comment>
<evidence type="ECO:0000256" key="14">
    <source>
        <dbReference type="RuleBase" id="RU003781"/>
    </source>
</evidence>
<evidence type="ECO:0000256" key="2">
    <source>
        <dbReference type="ARBA" id="ARBA00008023"/>
    </source>
</evidence>
<accession>A0A448WAU0</accession>
<dbReference type="Pfam" id="PF01725">
    <property type="entry name" value="Ham1p_like"/>
    <property type="match status" value="1"/>
</dbReference>
<name>A0A448WAU0_9PLAT</name>
<dbReference type="InterPro" id="IPR027502">
    <property type="entry name" value="ITPase"/>
</dbReference>
<comment type="caution">
    <text evidence="15">The sequence shown here is derived from an EMBL/GenBank/DDBJ whole genome shotgun (WGS) entry which is preliminary data.</text>
</comment>
<dbReference type="FunFam" id="3.90.950.10:FF:000003">
    <property type="entry name" value="Inosine triphosphate pyrophosphatase"/>
    <property type="match status" value="1"/>
</dbReference>
<protein>
    <recommendedName>
        <fullName evidence="13">Inosine triphosphate pyrophosphatase</fullName>
        <shortName evidence="13">ITPase</shortName>
        <shortName evidence="13">Inosine triphosphatase</shortName>
        <ecNumber evidence="13">3.6.1.66</ecNumber>
    </recommendedName>
    <alternativeName>
        <fullName evidence="13">Non-canonical purine NTP pyrophosphatase</fullName>
    </alternativeName>
    <alternativeName>
        <fullName evidence="13">Non-standard purine NTP pyrophosphatase</fullName>
    </alternativeName>
    <alternativeName>
        <fullName evidence="13">Nucleoside-triphosphate diphosphatase</fullName>
    </alternativeName>
    <alternativeName>
        <fullName evidence="13">Nucleoside-triphosphate pyrophosphatase</fullName>
        <shortName evidence="13">NTPase</shortName>
    </alternativeName>
    <alternativeName>
        <fullName evidence="13">XTP/dITP diphosphatase</fullName>
    </alternativeName>
</protein>
<comment type="subcellular location">
    <subcellularLocation>
        <location evidence="1 13">Cytoplasm</location>
    </subcellularLocation>
</comment>
<keyword evidence="6 13" id="KW-0378">Hydrolase</keyword>
<dbReference type="EC" id="3.6.1.66" evidence="13"/>
<comment type="catalytic activity">
    <reaction evidence="13">
        <text>XTP + H2O = XMP + diphosphate + H(+)</text>
        <dbReference type="Rhea" id="RHEA:28610"/>
        <dbReference type="ChEBI" id="CHEBI:15377"/>
        <dbReference type="ChEBI" id="CHEBI:15378"/>
        <dbReference type="ChEBI" id="CHEBI:33019"/>
        <dbReference type="ChEBI" id="CHEBI:57464"/>
        <dbReference type="ChEBI" id="CHEBI:61314"/>
        <dbReference type="EC" id="3.6.1.66"/>
    </reaction>
</comment>
<dbReference type="CDD" id="cd00515">
    <property type="entry name" value="HAM1"/>
    <property type="match status" value="1"/>
</dbReference>
<evidence type="ECO:0000256" key="11">
    <source>
        <dbReference type="ARBA" id="ARBA00093255"/>
    </source>
</evidence>
<comment type="catalytic activity">
    <reaction evidence="11">
        <text>dITP + H2O = dIMP + diphosphate + H(+)</text>
        <dbReference type="Rhea" id="RHEA:28342"/>
        <dbReference type="ChEBI" id="CHEBI:15377"/>
        <dbReference type="ChEBI" id="CHEBI:15378"/>
        <dbReference type="ChEBI" id="CHEBI:33019"/>
        <dbReference type="ChEBI" id="CHEBI:61194"/>
        <dbReference type="ChEBI" id="CHEBI:61382"/>
        <dbReference type="EC" id="3.6.1.66"/>
    </reaction>
    <physiologicalReaction direction="left-to-right" evidence="11">
        <dbReference type="Rhea" id="RHEA:28343"/>
    </physiologicalReaction>
</comment>
<feature type="binding site" evidence="13">
    <location>
        <begin position="67"/>
        <end position="68"/>
    </location>
    <ligand>
        <name>ITP</name>
        <dbReference type="ChEBI" id="CHEBI:61402"/>
    </ligand>
</feature>
<keyword evidence="16" id="KW-1185">Reference proteome</keyword>
<feature type="binding site" evidence="13">
    <location>
        <position position="168"/>
    </location>
    <ligand>
        <name>ITP</name>
        <dbReference type="ChEBI" id="CHEBI:61402"/>
    </ligand>
</feature>
<gene>
    <name evidence="15" type="ORF">PXEA_LOCUS658</name>
</gene>
<evidence type="ECO:0000313" key="16">
    <source>
        <dbReference type="Proteomes" id="UP000784294"/>
    </source>
</evidence>
<keyword evidence="5 13" id="KW-0547">Nucleotide-binding</keyword>
<evidence type="ECO:0000256" key="9">
    <source>
        <dbReference type="ARBA" id="ARBA00054940"/>
    </source>
</evidence>
<proteinExistence type="inferred from homology"/>
<evidence type="ECO:0000256" key="8">
    <source>
        <dbReference type="ARBA" id="ARBA00023080"/>
    </source>
</evidence>
<dbReference type="HAMAP" id="MF_03148">
    <property type="entry name" value="HAM1_NTPase"/>
    <property type="match status" value="1"/>
</dbReference>
<keyword evidence="13" id="KW-0464">Manganese</keyword>
<evidence type="ECO:0000256" key="1">
    <source>
        <dbReference type="ARBA" id="ARBA00004496"/>
    </source>
</evidence>
<dbReference type="OrthoDB" id="6288734at2759"/>
<evidence type="ECO:0000313" key="15">
    <source>
        <dbReference type="EMBL" id="VEL07218.1"/>
    </source>
</evidence>
<dbReference type="GO" id="GO:0036222">
    <property type="term" value="F:XTP diphosphatase activity"/>
    <property type="evidence" value="ECO:0007669"/>
    <property type="project" value="UniProtKB-UniRule"/>
</dbReference>
<evidence type="ECO:0000256" key="7">
    <source>
        <dbReference type="ARBA" id="ARBA00022842"/>
    </source>
</evidence>
<dbReference type="GO" id="GO:0009204">
    <property type="term" value="P:deoxyribonucleoside triphosphate catabolic process"/>
    <property type="evidence" value="ECO:0007669"/>
    <property type="project" value="UniProtKB-UniRule"/>
</dbReference>
<dbReference type="Gene3D" id="3.90.950.10">
    <property type="match status" value="1"/>
</dbReference>
<dbReference type="AlphaFoldDB" id="A0A448WAU0"/>
<keyword evidence="3 13" id="KW-0963">Cytoplasm</keyword>
<dbReference type="SUPFAM" id="SSF52972">
    <property type="entry name" value="ITPase-like"/>
    <property type="match status" value="1"/>
</dbReference>
<evidence type="ECO:0000256" key="12">
    <source>
        <dbReference type="ARBA" id="ARBA00093271"/>
    </source>
</evidence>
<dbReference type="GO" id="GO:0000166">
    <property type="term" value="F:nucleotide binding"/>
    <property type="evidence" value="ECO:0007669"/>
    <property type="project" value="UniProtKB-KW"/>
</dbReference>
<keyword evidence="7 13" id="KW-0460">Magnesium</keyword>
<comment type="catalytic activity">
    <reaction evidence="12">
        <text>N(6)-hydroxy-dATP + H2O = N(6)-hydroxy-dAMP + diphosphate + H(+)</text>
        <dbReference type="Rhea" id="RHEA:83971"/>
        <dbReference type="ChEBI" id="CHEBI:15377"/>
        <dbReference type="ChEBI" id="CHEBI:15378"/>
        <dbReference type="ChEBI" id="CHEBI:33019"/>
        <dbReference type="ChEBI" id="CHEBI:233529"/>
        <dbReference type="ChEBI" id="CHEBI:233530"/>
    </reaction>
    <physiologicalReaction direction="left-to-right" evidence="12">
        <dbReference type="Rhea" id="RHEA:83972"/>
    </physiologicalReaction>
</comment>
<comment type="subunit">
    <text evidence="13">Homodimer.</text>
</comment>
<feature type="binding site" evidence="13">
    <location>
        <position position="39"/>
    </location>
    <ligand>
        <name>Mg(2+)</name>
        <dbReference type="ChEBI" id="CHEBI:18420"/>
    </ligand>
</feature>
<dbReference type="GO" id="GO:0005737">
    <property type="term" value="C:cytoplasm"/>
    <property type="evidence" value="ECO:0007669"/>
    <property type="project" value="UniProtKB-SubCell"/>
</dbReference>
<evidence type="ECO:0000256" key="4">
    <source>
        <dbReference type="ARBA" id="ARBA00022723"/>
    </source>
</evidence>
<keyword evidence="4 13" id="KW-0479">Metal-binding</keyword>
<evidence type="ECO:0000256" key="13">
    <source>
        <dbReference type="HAMAP-Rule" id="MF_03148"/>
    </source>
</evidence>
<comment type="caution">
    <text evidence="13">Lacks conserved residue(s) required for the propagation of feature annotation.</text>
</comment>